<proteinExistence type="predicted"/>
<dbReference type="SUPFAM" id="SSF55811">
    <property type="entry name" value="Nudix"/>
    <property type="match status" value="1"/>
</dbReference>
<dbReference type="InterPro" id="IPR000086">
    <property type="entry name" value="NUDIX_hydrolase_dom"/>
</dbReference>
<keyword evidence="2" id="KW-0479">Metal-binding</keyword>
<name>A0A7X3S5U4_9HYPH</name>
<evidence type="ECO:0000313" key="7">
    <source>
        <dbReference type="Proteomes" id="UP000433101"/>
    </source>
</evidence>
<dbReference type="PROSITE" id="PS00893">
    <property type="entry name" value="NUDIX_BOX"/>
    <property type="match status" value="1"/>
</dbReference>
<dbReference type="EMBL" id="WUMV01000001">
    <property type="protein sequence ID" value="MXN63481.1"/>
    <property type="molecule type" value="Genomic_DNA"/>
</dbReference>
<dbReference type="AlphaFoldDB" id="A0A7X3S5U4"/>
<evidence type="ECO:0000259" key="5">
    <source>
        <dbReference type="PROSITE" id="PS51462"/>
    </source>
</evidence>
<dbReference type="InterPro" id="IPR047198">
    <property type="entry name" value="DDP-like_NUDIX"/>
</dbReference>
<evidence type="ECO:0000256" key="3">
    <source>
        <dbReference type="ARBA" id="ARBA00022801"/>
    </source>
</evidence>
<dbReference type="RefSeq" id="WP_160773736.1">
    <property type="nucleotide sequence ID" value="NZ_WUMV01000001.1"/>
</dbReference>
<dbReference type="Pfam" id="PF00293">
    <property type="entry name" value="NUDIX"/>
    <property type="match status" value="1"/>
</dbReference>
<keyword evidence="4" id="KW-0460">Magnesium</keyword>
<evidence type="ECO:0000313" key="6">
    <source>
        <dbReference type="EMBL" id="MXN63481.1"/>
    </source>
</evidence>
<gene>
    <name evidence="6" type="ORF">GR183_01065</name>
</gene>
<protein>
    <submittedName>
        <fullName evidence="6">NUDIX domain-containing protein</fullName>
    </submittedName>
</protein>
<dbReference type="PANTHER" id="PTHR12629:SF0">
    <property type="entry name" value="DIPHOSPHOINOSITOL-POLYPHOSPHATE DIPHOSPHATASE"/>
    <property type="match status" value="1"/>
</dbReference>
<keyword evidence="7" id="KW-1185">Reference proteome</keyword>
<evidence type="ECO:0000256" key="1">
    <source>
        <dbReference type="ARBA" id="ARBA00001946"/>
    </source>
</evidence>
<feature type="domain" description="Nudix hydrolase" evidence="5">
    <location>
        <begin position="1"/>
        <end position="130"/>
    </location>
</feature>
<dbReference type="Proteomes" id="UP000433101">
    <property type="component" value="Unassembled WGS sequence"/>
</dbReference>
<dbReference type="InterPro" id="IPR020084">
    <property type="entry name" value="NUDIX_hydrolase_CS"/>
</dbReference>
<evidence type="ECO:0000256" key="4">
    <source>
        <dbReference type="ARBA" id="ARBA00022842"/>
    </source>
</evidence>
<reference evidence="6 7" key="1">
    <citation type="submission" date="2019-12" db="EMBL/GenBank/DDBJ databases">
        <authorList>
            <person name="Li M."/>
        </authorList>
    </citation>
    <scope>NUCLEOTIDE SEQUENCE [LARGE SCALE GENOMIC DNA]</scope>
    <source>
        <strain evidence="6 7">GBMRC 2046</strain>
    </source>
</reference>
<accession>A0A7X3S5U4</accession>
<dbReference type="InterPro" id="IPR015797">
    <property type="entry name" value="NUDIX_hydrolase-like_dom_sf"/>
</dbReference>
<sequence>MHRVGIIPFDTRDQLIAVLFVTSQTRGRWILPKGLLKPGESHIEACHREGFEEAGVQGSVLEDFPITVPVTKQAQSGKVTVPVTYYPFLVSEQAENWPEKDRRQRHWALLQDAERVAYREDYLEVIKRFEALKPWITEAAAASKAPLPEEPTPGR</sequence>
<dbReference type="PROSITE" id="PS51462">
    <property type="entry name" value="NUDIX"/>
    <property type="match status" value="1"/>
</dbReference>
<dbReference type="PANTHER" id="PTHR12629">
    <property type="entry name" value="DIPHOSPHOINOSITOL POLYPHOSPHATE PHOSPHOHYDROLASE"/>
    <property type="match status" value="1"/>
</dbReference>
<comment type="caution">
    <text evidence="6">The sequence shown here is derived from an EMBL/GenBank/DDBJ whole genome shotgun (WGS) entry which is preliminary data.</text>
</comment>
<dbReference type="GO" id="GO:0005737">
    <property type="term" value="C:cytoplasm"/>
    <property type="evidence" value="ECO:0007669"/>
    <property type="project" value="TreeGrafter"/>
</dbReference>
<evidence type="ECO:0000256" key="2">
    <source>
        <dbReference type="ARBA" id="ARBA00022723"/>
    </source>
</evidence>
<organism evidence="6 7">
    <name type="scientific">Stappia sediminis</name>
    <dbReference type="NCBI Taxonomy" id="2692190"/>
    <lineage>
        <taxon>Bacteria</taxon>
        <taxon>Pseudomonadati</taxon>
        <taxon>Pseudomonadota</taxon>
        <taxon>Alphaproteobacteria</taxon>
        <taxon>Hyphomicrobiales</taxon>
        <taxon>Stappiaceae</taxon>
        <taxon>Stappia</taxon>
    </lineage>
</organism>
<dbReference type="GO" id="GO:0016462">
    <property type="term" value="F:pyrophosphatase activity"/>
    <property type="evidence" value="ECO:0007669"/>
    <property type="project" value="InterPro"/>
</dbReference>
<dbReference type="GO" id="GO:0046872">
    <property type="term" value="F:metal ion binding"/>
    <property type="evidence" value="ECO:0007669"/>
    <property type="project" value="UniProtKB-KW"/>
</dbReference>
<keyword evidence="3" id="KW-0378">Hydrolase</keyword>
<dbReference type="CDD" id="cd04666">
    <property type="entry name" value="NUDIX_DIPP2_like_Nudt4"/>
    <property type="match status" value="1"/>
</dbReference>
<comment type="cofactor">
    <cofactor evidence="1">
        <name>Mg(2+)</name>
        <dbReference type="ChEBI" id="CHEBI:18420"/>
    </cofactor>
</comment>
<dbReference type="Gene3D" id="3.90.79.10">
    <property type="entry name" value="Nucleoside Triphosphate Pyrophosphohydrolase"/>
    <property type="match status" value="1"/>
</dbReference>